<evidence type="ECO:0000313" key="7">
    <source>
        <dbReference type="Proteomes" id="UP000284731"/>
    </source>
</evidence>
<feature type="domain" description="ABC transporter" evidence="5">
    <location>
        <begin position="322"/>
        <end position="514"/>
    </location>
</feature>
<sequence>MIEIHNLTICHRYDLRKIVDDCTLTVKPTDKIAIIGEEGNGKSTLLKCIVDQKLIDNYCEVQGTIRSKNERIGYLPQELEHKHAEKTVYEYFCESDAFLLATPSQLHDIAQGLGSGVEMYYQTQTMSSLSGGEKIKYQLAAILLEQPSILLLDEPSNDLDIRTLAWLENFIKESKIPIIYISHDETLLANTANCIVHLELVKRKTEARHTIMNIGYDAYKELRNKQFEKQMIDAQSERRQDKLRMEKYQQVYERVQHELRVVSRQAPQTAANLKKKMRSVKAMGKRFERERENMTEIPLREDAIFFHFDVEPFASDKQILDYQLDRLMTKDESKILADNIALQVFGNQKVCIIGDNGCGKTTLLHKIHESLTEREDIRIGYMPQNYNEILYMYDSPIDFLTTVGDKEDITRIRQYLGSMKFTSDEMEHSLTELSGGQRAKVFMLKMHLEGANVLLLDEPTRNFSPLSAPVVREELKNFGGAIIAISHDRKFIQEVFDDIYLLNSTGLHRYMIETQ</sequence>
<evidence type="ECO:0000256" key="2">
    <source>
        <dbReference type="ARBA" id="ARBA00022741"/>
    </source>
</evidence>
<dbReference type="RefSeq" id="WP_006525376.1">
    <property type="nucleotide sequence ID" value="NZ_CABJCF010000004.1"/>
</dbReference>
<dbReference type="InterPro" id="IPR003593">
    <property type="entry name" value="AAA+_ATPase"/>
</dbReference>
<dbReference type="PANTHER" id="PTHR19211:SF14">
    <property type="entry name" value="ATP-BINDING CASSETTE SUB-FAMILY F MEMBER 1"/>
    <property type="match status" value="1"/>
</dbReference>
<evidence type="ECO:0000259" key="5">
    <source>
        <dbReference type="PROSITE" id="PS50893"/>
    </source>
</evidence>
<gene>
    <name evidence="6" type="ORF">DWX20_09235</name>
</gene>
<dbReference type="InterPro" id="IPR050611">
    <property type="entry name" value="ABCF"/>
</dbReference>
<dbReference type="Proteomes" id="UP000284731">
    <property type="component" value="Unassembled WGS sequence"/>
</dbReference>
<protein>
    <submittedName>
        <fullName evidence="6">ABC transporter ATP-binding protein</fullName>
    </submittedName>
</protein>
<proteinExistence type="predicted"/>
<evidence type="ECO:0000256" key="3">
    <source>
        <dbReference type="ARBA" id="ARBA00022840"/>
    </source>
</evidence>
<keyword evidence="2" id="KW-0547">Nucleotide-binding</keyword>
<dbReference type="PROSITE" id="PS50893">
    <property type="entry name" value="ABC_TRANSPORTER_2"/>
    <property type="match status" value="2"/>
</dbReference>
<dbReference type="SMART" id="SM00382">
    <property type="entry name" value="AAA"/>
    <property type="match status" value="2"/>
</dbReference>
<dbReference type="AlphaFoldDB" id="A0A412PBR5"/>
<dbReference type="GO" id="GO:0016887">
    <property type="term" value="F:ATP hydrolysis activity"/>
    <property type="evidence" value="ECO:0007669"/>
    <property type="project" value="InterPro"/>
</dbReference>
<keyword evidence="4" id="KW-0175">Coiled coil</keyword>
<evidence type="ECO:0000256" key="1">
    <source>
        <dbReference type="ARBA" id="ARBA00022737"/>
    </source>
</evidence>
<comment type="caution">
    <text evidence="6">The sequence shown here is derived from an EMBL/GenBank/DDBJ whole genome shotgun (WGS) entry which is preliminary data.</text>
</comment>
<dbReference type="EMBL" id="QRWX01000004">
    <property type="protein sequence ID" value="RGT54332.1"/>
    <property type="molecule type" value="Genomic_DNA"/>
</dbReference>
<dbReference type="InterPro" id="IPR027417">
    <property type="entry name" value="P-loop_NTPase"/>
</dbReference>
<name>A0A412PBR5_9FIRM</name>
<evidence type="ECO:0000313" key="6">
    <source>
        <dbReference type="EMBL" id="RGT54332.1"/>
    </source>
</evidence>
<keyword evidence="3 6" id="KW-0067">ATP-binding</keyword>
<dbReference type="Pfam" id="PF00005">
    <property type="entry name" value="ABC_tran"/>
    <property type="match status" value="2"/>
</dbReference>
<dbReference type="Gene3D" id="3.40.50.300">
    <property type="entry name" value="P-loop containing nucleotide triphosphate hydrolases"/>
    <property type="match status" value="2"/>
</dbReference>
<dbReference type="InterPro" id="IPR003439">
    <property type="entry name" value="ABC_transporter-like_ATP-bd"/>
</dbReference>
<feature type="domain" description="ABC transporter" evidence="5">
    <location>
        <begin position="2"/>
        <end position="225"/>
    </location>
</feature>
<dbReference type="CDD" id="cd03221">
    <property type="entry name" value="ABCF_EF-3"/>
    <property type="match status" value="1"/>
</dbReference>
<keyword evidence="1" id="KW-0677">Repeat</keyword>
<dbReference type="PANTHER" id="PTHR19211">
    <property type="entry name" value="ATP-BINDING TRANSPORT PROTEIN-RELATED"/>
    <property type="match status" value="1"/>
</dbReference>
<organism evidence="6 7">
    <name type="scientific">Solobacterium moorei</name>
    <dbReference type="NCBI Taxonomy" id="102148"/>
    <lineage>
        <taxon>Bacteria</taxon>
        <taxon>Bacillati</taxon>
        <taxon>Bacillota</taxon>
        <taxon>Erysipelotrichia</taxon>
        <taxon>Erysipelotrichales</taxon>
        <taxon>Erysipelotrichaceae</taxon>
        <taxon>Solobacterium</taxon>
    </lineage>
</organism>
<dbReference type="SUPFAM" id="SSF52540">
    <property type="entry name" value="P-loop containing nucleoside triphosphate hydrolases"/>
    <property type="match status" value="2"/>
</dbReference>
<accession>A0A412PBR5</accession>
<reference evidence="6 7" key="1">
    <citation type="submission" date="2018-08" db="EMBL/GenBank/DDBJ databases">
        <title>A genome reference for cultivated species of the human gut microbiota.</title>
        <authorList>
            <person name="Zou Y."/>
            <person name="Xue W."/>
            <person name="Luo G."/>
        </authorList>
    </citation>
    <scope>NUCLEOTIDE SEQUENCE [LARGE SCALE GENOMIC DNA]</scope>
    <source>
        <strain evidence="6 7">AF18-46</strain>
    </source>
</reference>
<evidence type="ECO:0000256" key="4">
    <source>
        <dbReference type="SAM" id="Coils"/>
    </source>
</evidence>
<dbReference type="GO" id="GO:0005524">
    <property type="term" value="F:ATP binding"/>
    <property type="evidence" value="ECO:0007669"/>
    <property type="project" value="UniProtKB-KW"/>
</dbReference>
<feature type="coiled-coil region" evidence="4">
    <location>
        <begin position="245"/>
        <end position="290"/>
    </location>
</feature>